<gene>
    <name evidence="1" type="ORF">SNAT2548_LOCUS12467</name>
</gene>
<evidence type="ECO:0000313" key="2">
    <source>
        <dbReference type="Proteomes" id="UP000604046"/>
    </source>
</evidence>
<accession>A0A812LSX4</accession>
<proteinExistence type="predicted"/>
<evidence type="ECO:0000313" key="1">
    <source>
        <dbReference type="EMBL" id="CAE7251515.1"/>
    </source>
</evidence>
<dbReference type="EMBL" id="CAJNDS010001202">
    <property type="protein sequence ID" value="CAE7251515.1"/>
    <property type="molecule type" value="Genomic_DNA"/>
</dbReference>
<dbReference type="OrthoDB" id="10534668at2759"/>
<keyword evidence="2" id="KW-1185">Reference proteome</keyword>
<comment type="caution">
    <text evidence="1">The sequence shown here is derived from an EMBL/GenBank/DDBJ whole genome shotgun (WGS) entry which is preliminary data.</text>
</comment>
<dbReference type="AlphaFoldDB" id="A0A812LSX4"/>
<sequence length="253" mass="28539">MELGQHSPFPWYWRNNVRGAIARPSRWMRGQRGRRNLRPLAIGHLGRLALLAAISVAAAWGSAASCAWLGRGHKAEETELPLMDVDFVELQVQNAASPVPFQISKLYVPIVPEVASWLNQSNLDFSYSPEEKLTGPPRIHVTVSGEPFRIANVTVQGDCRSAHFCLWSVWQAHSSHQRFRGIHTVIELPAQVMPSACKAQGPRECSLRMEDFTSWLMRTLTLLLTSETFDLREVAAILAEAKTYQRRRLQSLE</sequence>
<protein>
    <submittedName>
        <fullName evidence="1">Uncharacterized protein</fullName>
    </submittedName>
</protein>
<organism evidence="1 2">
    <name type="scientific">Symbiodinium natans</name>
    <dbReference type="NCBI Taxonomy" id="878477"/>
    <lineage>
        <taxon>Eukaryota</taxon>
        <taxon>Sar</taxon>
        <taxon>Alveolata</taxon>
        <taxon>Dinophyceae</taxon>
        <taxon>Suessiales</taxon>
        <taxon>Symbiodiniaceae</taxon>
        <taxon>Symbiodinium</taxon>
    </lineage>
</organism>
<name>A0A812LSX4_9DINO</name>
<reference evidence="1" key="1">
    <citation type="submission" date="2021-02" db="EMBL/GenBank/DDBJ databases">
        <authorList>
            <person name="Dougan E. K."/>
            <person name="Rhodes N."/>
            <person name="Thang M."/>
            <person name="Chan C."/>
        </authorList>
    </citation>
    <scope>NUCLEOTIDE SEQUENCE</scope>
</reference>
<dbReference type="Proteomes" id="UP000604046">
    <property type="component" value="Unassembled WGS sequence"/>
</dbReference>